<dbReference type="InterPro" id="IPR029052">
    <property type="entry name" value="Metallo-depent_PP-like"/>
</dbReference>
<accession>A0A2R5EYN0</accession>
<comment type="caution">
    <text evidence="2">The sequence shown here is derived from an EMBL/GenBank/DDBJ whole genome shotgun (WGS) entry which is preliminary data.</text>
</comment>
<dbReference type="InterPro" id="IPR050126">
    <property type="entry name" value="Ap4A_hydrolase"/>
</dbReference>
<gene>
    <name evidence="2" type="ORF">PAT3040_03076</name>
</gene>
<dbReference type="PANTHER" id="PTHR42850">
    <property type="entry name" value="METALLOPHOSPHOESTERASE"/>
    <property type="match status" value="1"/>
</dbReference>
<dbReference type="Proteomes" id="UP000245202">
    <property type="component" value="Unassembled WGS sequence"/>
</dbReference>
<dbReference type="RefSeq" id="WP_108993429.1">
    <property type="nucleotide sequence ID" value="NZ_BDQX01000171.1"/>
</dbReference>
<dbReference type="PANTHER" id="PTHR42850:SF4">
    <property type="entry name" value="ZINC-DEPENDENT ENDOPOLYPHOSPHATASE"/>
    <property type="match status" value="1"/>
</dbReference>
<dbReference type="GO" id="GO:0110154">
    <property type="term" value="P:RNA decapping"/>
    <property type="evidence" value="ECO:0007669"/>
    <property type="project" value="TreeGrafter"/>
</dbReference>
<organism evidence="2 3">
    <name type="scientific">Paenibacillus agaridevorans</name>
    <dbReference type="NCBI Taxonomy" id="171404"/>
    <lineage>
        <taxon>Bacteria</taxon>
        <taxon>Bacillati</taxon>
        <taxon>Bacillota</taxon>
        <taxon>Bacilli</taxon>
        <taxon>Bacillales</taxon>
        <taxon>Paenibacillaceae</taxon>
        <taxon>Paenibacillus</taxon>
    </lineage>
</organism>
<dbReference type="GO" id="GO:0016791">
    <property type="term" value="F:phosphatase activity"/>
    <property type="evidence" value="ECO:0007669"/>
    <property type="project" value="TreeGrafter"/>
</dbReference>
<evidence type="ECO:0000313" key="3">
    <source>
        <dbReference type="Proteomes" id="UP000245202"/>
    </source>
</evidence>
<dbReference type="GO" id="GO:0005737">
    <property type="term" value="C:cytoplasm"/>
    <property type="evidence" value="ECO:0007669"/>
    <property type="project" value="TreeGrafter"/>
</dbReference>
<sequence length="240" mass="27814">MRRTIVISDIHGYYETFLALLNQIQYNAIHDRLVLLGDYVDGGPSSLKVVQHVKALSNLNGVKVIGGNHDDMFLNWLDNQDYILSPYTTARNGGTQTIRSFCPWYIDEDDDEKARVFIRRNYAPEIHFLRNLKYFLEDEHHIYVHAGINPQIRHWRQTSTKDFRWIRGVFHAYDGILPISKKIVFGHEVTARLHGEKVFHPWFGKQMIGIDGGIKFGYQLNALIISDGLDYTYASLKSED</sequence>
<dbReference type="Gene3D" id="3.60.21.10">
    <property type="match status" value="1"/>
</dbReference>
<evidence type="ECO:0000313" key="2">
    <source>
        <dbReference type="EMBL" id="GBG08491.1"/>
    </source>
</evidence>
<dbReference type="GO" id="GO:0008803">
    <property type="term" value="F:bis(5'-nucleosyl)-tetraphosphatase (symmetrical) activity"/>
    <property type="evidence" value="ECO:0007669"/>
    <property type="project" value="TreeGrafter"/>
</dbReference>
<reference evidence="2 3" key="1">
    <citation type="submission" date="2017-08" db="EMBL/GenBank/DDBJ databases">
        <title>Substantial Increase in Enzyme Production by Combined Drug-Resistance Mutations in Paenibacillus agaridevorans.</title>
        <authorList>
            <person name="Tanaka Y."/>
            <person name="Funane K."/>
            <person name="Hosaka T."/>
            <person name="Shiwa Y."/>
            <person name="Fujita N."/>
            <person name="Miyazaki T."/>
            <person name="Yoshikawa H."/>
            <person name="Murakami K."/>
            <person name="Kasahara K."/>
            <person name="Inaoka T."/>
            <person name="Hiraga Y."/>
            <person name="Ochi K."/>
        </authorList>
    </citation>
    <scope>NUCLEOTIDE SEQUENCE [LARGE SCALE GENOMIC DNA]</scope>
    <source>
        <strain evidence="2 3">T-3040</strain>
    </source>
</reference>
<name>A0A2R5EYN0_9BACL</name>
<protein>
    <submittedName>
        <fullName evidence="2">Serine/threonine protein phosphatase</fullName>
    </submittedName>
</protein>
<evidence type="ECO:0000259" key="1">
    <source>
        <dbReference type="Pfam" id="PF00149"/>
    </source>
</evidence>
<dbReference type="EMBL" id="BDQX01000171">
    <property type="protein sequence ID" value="GBG08491.1"/>
    <property type="molecule type" value="Genomic_DNA"/>
</dbReference>
<dbReference type="AlphaFoldDB" id="A0A2R5EYN0"/>
<dbReference type="InterPro" id="IPR004843">
    <property type="entry name" value="Calcineurin-like_PHP"/>
</dbReference>
<proteinExistence type="predicted"/>
<dbReference type="SUPFAM" id="SSF56300">
    <property type="entry name" value="Metallo-dependent phosphatases"/>
    <property type="match status" value="1"/>
</dbReference>
<keyword evidence="3" id="KW-1185">Reference proteome</keyword>
<dbReference type="Pfam" id="PF00149">
    <property type="entry name" value="Metallophos"/>
    <property type="match status" value="1"/>
</dbReference>
<feature type="domain" description="Calcineurin-like phosphoesterase" evidence="1">
    <location>
        <begin position="3"/>
        <end position="165"/>
    </location>
</feature>